<feature type="compositionally biased region" description="Polar residues" evidence="1">
    <location>
        <begin position="77"/>
        <end position="92"/>
    </location>
</feature>
<accession>A0A392PM53</accession>
<feature type="compositionally biased region" description="Polar residues" evidence="1">
    <location>
        <begin position="11"/>
        <end position="25"/>
    </location>
</feature>
<feature type="domain" description="AIR12 DOMON" evidence="2">
    <location>
        <begin position="1"/>
        <end position="99"/>
    </location>
</feature>
<evidence type="ECO:0000259" key="2">
    <source>
        <dbReference type="Pfam" id="PF04526"/>
    </source>
</evidence>
<evidence type="ECO:0000256" key="1">
    <source>
        <dbReference type="SAM" id="MobiDB-lite"/>
    </source>
</evidence>
<sequence>MTGAQALVAVPQSNGSPKAYTSNIASPNTQLTESNISYSHSNLSATHTNGEVTIYATINLPIGTASLVHLWQDGAMSGNTPQMHDMNSANQQSKERLDLTSGVTQQGSGGGSLSRRRN</sequence>
<keyword evidence="4" id="KW-1185">Reference proteome</keyword>
<dbReference type="InterPro" id="IPR045265">
    <property type="entry name" value="AIR12_DOMON"/>
</dbReference>
<protein>
    <submittedName>
        <fullName evidence="3">Auxin-induced in root cultures protein 12-like</fullName>
    </submittedName>
</protein>
<dbReference type="Pfam" id="PF04526">
    <property type="entry name" value="DUF568"/>
    <property type="match status" value="1"/>
</dbReference>
<proteinExistence type="predicted"/>
<dbReference type="AlphaFoldDB" id="A0A392PM53"/>
<dbReference type="Proteomes" id="UP000265520">
    <property type="component" value="Unassembled WGS sequence"/>
</dbReference>
<feature type="region of interest" description="Disordered" evidence="1">
    <location>
        <begin position="76"/>
        <end position="118"/>
    </location>
</feature>
<name>A0A392PM53_9FABA</name>
<reference evidence="3 4" key="1">
    <citation type="journal article" date="2018" name="Front. Plant Sci.">
        <title>Red Clover (Trifolium pratense) and Zigzag Clover (T. medium) - A Picture of Genomic Similarities and Differences.</title>
        <authorList>
            <person name="Dluhosova J."/>
            <person name="Istvanek J."/>
            <person name="Nedelnik J."/>
            <person name="Repkova J."/>
        </authorList>
    </citation>
    <scope>NUCLEOTIDE SEQUENCE [LARGE SCALE GENOMIC DNA]</scope>
    <source>
        <strain evidence="4">cv. 10/8</strain>
        <tissue evidence="3">Leaf</tissue>
    </source>
</reference>
<organism evidence="3 4">
    <name type="scientific">Trifolium medium</name>
    <dbReference type="NCBI Taxonomy" id="97028"/>
    <lineage>
        <taxon>Eukaryota</taxon>
        <taxon>Viridiplantae</taxon>
        <taxon>Streptophyta</taxon>
        <taxon>Embryophyta</taxon>
        <taxon>Tracheophyta</taxon>
        <taxon>Spermatophyta</taxon>
        <taxon>Magnoliopsida</taxon>
        <taxon>eudicotyledons</taxon>
        <taxon>Gunneridae</taxon>
        <taxon>Pentapetalae</taxon>
        <taxon>rosids</taxon>
        <taxon>fabids</taxon>
        <taxon>Fabales</taxon>
        <taxon>Fabaceae</taxon>
        <taxon>Papilionoideae</taxon>
        <taxon>50 kb inversion clade</taxon>
        <taxon>NPAAA clade</taxon>
        <taxon>Hologalegina</taxon>
        <taxon>IRL clade</taxon>
        <taxon>Trifolieae</taxon>
        <taxon>Trifolium</taxon>
    </lineage>
</organism>
<dbReference type="PANTHER" id="PTHR23130">
    <property type="entry name" value="CYTOCHROME B561 AND DOMON DOMAIN-CONTAINING PROTEIN"/>
    <property type="match status" value="1"/>
</dbReference>
<evidence type="ECO:0000313" key="3">
    <source>
        <dbReference type="EMBL" id="MCI12894.1"/>
    </source>
</evidence>
<dbReference type="PANTHER" id="PTHR23130:SF167">
    <property type="entry name" value="CYTOCHROME B561 AND DOMON DOMAIN-CONTAINING PROTEIN"/>
    <property type="match status" value="1"/>
</dbReference>
<feature type="region of interest" description="Disordered" evidence="1">
    <location>
        <begin position="1"/>
        <end position="25"/>
    </location>
</feature>
<evidence type="ECO:0000313" key="4">
    <source>
        <dbReference type="Proteomes" id="UP000265520"/>
    </source>
</evidence>
<comment type="caution">
    <text evidence="3">The sequence shown here is derived from an EMBL/GenBank/DDBJ whole genome shotgun (WGS) entry which is preliminary data.</text>
</comment>
<dbReference type="EMBL" id="LXQA010086027">
    <property type="protein sequence ID" value="MCI12894.1"/>
    <property type="molecule type" value="Genomic_DNA"/>
</dbReference>
<feature type="non-terminal residue" evidence="3">
    <location>
        <position position="118"/>
    </location>
</feature>